<reference evidence="2 3" key="1">
    <citation type="submission" date="2019-06" db="EMBL/GenBank/DDBJ databases">
        <title>Genome Sequence of the Brown Rot Fungal Pathogen Monilinia fructicola.</title>
        <authorList>
            <person name="De Miccolis Angelini R.M."/>
            <person name="Landi L."/>
            <person name="Abate D."/>
            <person name="Pollastro S."/>
            <person name="Romanazzi G."/>
            <person name="Faretra F."/>
        </authorList>
    </citation>
    <scope>NUCLEOTIDE SEQUENCE [LARGE SCALE GENOMIC DNA]</scope>
    <source>
        <strain evidence="2 3">Mfrc123</strain>
    </source>
</reference>
<sequence>MATPTAGIAPPSPFPISNHHRTSSNPMVAPSPPPAPIANFRPSSPTRSNSTSSVATQSSSYHTPALGTIISNPTPMASSVPGIAAANIASGVPMTTPPQTPRSTTSSVTGIKRPGDASESEKEDTGARHEKKKRRIAPTQISLSTNPSVEKP</sequence>
<keyword evidence="3" id="KW-1185">Reference proteome</keyword>
<feature type="region of interest" description="Disordered" evidence="1">
    <location>
        <begin position="1"/>
        <end position="75"/>
    </location>
</feature>
<comment type="caution">
    <text evidence="2">The sequence shown here is derived from an EMBL/GenBank/DDBJ whole genome shotgun (WGS) entry which is preliminary data.</text>
</comment>
<name>A0A5M9JMF1_MONFR</name>
<evidence type="ECO:0000256" key="1">
    <source>
        <dbReference type="SAM" id="MobiDB-lite"/>
    </source>
</evidence>
<protein>
    <submittedName>
        <fullName evidence="2">Uncharacterized protein</fullName>
    </submittedName>
</protein>
<dbReference type="EMBL" id="VICG01000007">
    <property type="protein sequence ID" value="KAA8569840.1"/>
    <property type="molecule type" value="Genomic_DNA"/>
</dbReference>
<gene>
    <name evidence="2" type="ORF">EYC84_002183</name>
</gene>
<dbReference type="Proteomes" id="UP000322873">
    <property type="component" value="Unassembled WGS sequence"/>
</dbReference>
<proteinExistence type="predicted"/>
<evidence type="ECO:0000313" key="2">
    <source>
        <dbReference type="EMBL" id="KAA8569840.1"/>
    </source>
</evidence>
<dbReference type="VEuPathDB" id="FungiDB:MFRU_064g00470"/>
<evidence type="ECO:0000313" key="3">
    <source>
        <dbReference type="Proteomes" id="UP000322873"/>
    </source>
</evidence>
<feature type="compositionally biased region" description="Low complexity" evidence="1">
    <location>
        <begin position="37"/>
        <end position="63"/>
    </location>
</feature>
<accession>A0A5M9JMF1</accession>
<feature type="compositionally biased region" description="Polar residues" evidence="1">
    <location>
        <begin position="139"/>
        <end position="152"/>
    </location>
</feature>
<dbReference type="AlphaFoldDB" id="A0A5M9JMF1"/>
<feature type="region of interest" description="Disordered" evidence="1">
    <location>
        <begin position="90"/>
        <end position="152"/>
    </location>
</feature>
<feature type="compositionally biased region" description="Basic and acidic residues" evidence="1">
    <location>
        <begin position="113"/>
        <end position="128"/>
    </location>
</feature>
<organism evidence="2 3">
    <name type="scientific">Monilinia fructicola</name>
    <name type="common">Brown rot fungus</name>
    <name type="synonym">Ciboria fructicola</name>
    <dbReference type="NCBI Taxonomy" id="38448"/>
    <lineage>
        <taxon>Eukaryota</taxon>
        <taxon>Fungi</taxon>
        <taxon>Dikarya</taxon>
        <taxon>Ascomycota</taxon>
        <taxon>Pezizomycotina</taxon>
        <taxon>Leotiomycetes</taxon>
        <taxon>Helotiales</taxon>
        <taxon>Sclerotiniaceae</taxon>
        <taxon>Monilinia</taxon>
    </lineage>
</organism>